<protein>
    <recommendedName>
        <fullName evidence="2">Pesticidal crystal protein Cry22Aa Ig-like domain-containing protein</fullName>
    </recommendedName>
</protein>
<dbReference type="Gene3D" id="2.60.40.10">
    <property type="entry name" value="Immunoglobulins"/>
    <property type="match status" value="1"/>
</dbReference>
<reference evidence="1" key="1">
    <citation type="journal article" date="2020" name="Nature">
        <title>Giant virus diversity and host interactions through global metagenomics.</title>
        <authorList>
            <person name="Schulz F."/>
            <person name="Roux S."/>
            <person name="Paez-Espino D."/>
            <person name="Jungbluth S."/>
            <person name="Walsh D.A."/>
            <person name="Denef V.J."/>
            <person name="McMahon K.D."/>
            <person name="Konstantinidis K.T."/>
            <person name="Eloe-Fadrosh E.A."/>
            <person name="Kyrpides N.C."/>
            <person name="Woyke T."/>
        </authorList>
    </citation>
    <scope>NUCLEOTIDE SEQUENCE</scope>
    <source>
        <strain evidence="1">GVMAG-M-3300020169-51</strain>
    </source>
</reference>
<evidence type="ECO:0000313" key="1">
    <source>
        <dbReference type="EMBL" id="QHS97450.1"/>
    </source>
</evidence>
<dbReference type="AlphaFoldDB" id="A0A6C0BZA2"/>
<sequence>MKFKLFNKPCVCCTTNKKQSKWNKCLKYGKCPKPSKIKGNNVLSQNGGNASTKMRLASSIRRGRYTKPCRCDDDNKWVETQKQTRRDINCKFIDKFGNVLVSGPTITIIGNTTITDPSNVLFNDPGVKAFDHLYNSLSVLRTISPTLDLTVIPYAAGTYKITYKATDRFSQSITAERIITFN</sequence>
<dbReference type="EMBL" id="MN739296">
    <property type="protein sequence ID" value="QHS97450.1"/>
    <property type="molecule type" value="Genomic_DNA"/>
</dbReference>
<dbReference type="InterPro" id="IPR013783">
    <property type="entry name" value="Ig-like_fold"/>
</dbReference>
<proteinExistence type="predicted"/>
<accession>A0A6C0BZA2</accession>
<organism evidence="1">
    <name type="scientific">viral metagenome</name>
    <dbReference type="NCBI Taxonomy" id="1070528"/>
    <lineage>
        <taxon>unclassified sequences</taxon>
        <taxon>metagenomes</taxon>
        <taxon>organismal metagenomes</taxon>
    </lineage>
</organism>
<name>A0A6C0BZA2_9ZZZZ</name>
<evidence type="ECO:0008006" key="2">
    <source>
        <dbReference type="Google" id="ProtNLM"/>
    </source>
</evidence>